<gene>
    <name evidence="1" type="ORF">KCX74_02785</name>
</gene>
<evidence type="ECO:0000313" key="2">
    <source>
        <dbReference type="Proteomes" id="UP000675284"/>
    </source>
</evidence>
<name>A0A941DT91_9BACI</name>
<organism evidence="1 2">
    <name type="scientific">Virgibacillus salarius</name>
    <dbReference type="NCBI Taxonomy" id="447199"/>
    <lineage>
        <taxon>Bacteria</taxon>
        <taxon>Bacillati</taxon>
        <taxon>Bacillota</taxon>
        <taxon>Bacilli</taxon>
        <taxon>Bacillales</taxon>
        <taxon>Bacillaceae</taxon>
        <taxon>Virgibacillus</taxon>
    </lineage>
</organism>
<protein>
    <submittedName>
        <fullName evidence="1">Uncharacterized protein</fullName>
    </submittedName>
</protein>
<dbReference type="RefSeq" id="WP_026679550.1">
    <property type="nucleotide sequence ID" value="NZ_BAAACY010000083.1"/>
</dbReference>
<comment type="caution">
    <text evidence="1">The sequence shown here is derived from an EMBL/GenBank/DDBJ whole genome shotgun (WGS) entry which is preliminary data.</text>
</comment>
<dbReference type="AlphaFoldDB" id="A0A941DT91"/>
<keyword evidence="2" id="KW-1185">Reference proteome</keyword>
<proteinExistence type="predicted"/>
<evidence type="ECO:0000313" key="1">
    <source>
        <dbReference type="EMBL" id="MBR7794966.1"/>
    </source>
</evidence>
<accession>A0A941DT91</accession>
<dbReference type="EMBL" id="JAGSOT010000005">
    <property type="protein sequence ID" value="MBR7794966.1"/>
    <property type="molecule type" value="Genomic_DNA"/>
</dbReference>
<reference evidence="1" key="1">
    <citation type="submission" date="2021-04" db="EMBL/GenBank/DDBJ databases">
        <title>Isolation and polyphasic classification of algal microorganism.</title>
        <authorList>
            <person name="Wang S."/>
        </authorList>
    </citation>
    <scope>NUCLEOTIDE SEQUENCE</scope>
    <source>
        <strain evidence="1">720a</strain>
    </source>
</reference>
<dbReference type="Proteomes" id="UP000675284">
    <property type="component" value="Unassembled WGS sequence"/>
</dbReference>
<sequence>MYLIAKHPYIKIERKVTSVEQIDIEHQRVIYLYHDRVVTQNREFPIKDVMDFSYREIANQGGILYLHTLRGVYTYTVKSSPEAFLSAFKEHFKSSQ</sequence>